<reference evidence="9 10" key="1">
    <citation type="submission" date="2024-08" db="EMBL/GenBank/DDBJ databases">
        <authorList>
            <person name="Ishaq N."/>
        </authorList>
    </citation>
    <scope>NUCLEOTIDE SEQUENCE [LARGE SCALE GENOMIC DNA]</scope>
    <source>
        <strain evidence="9 10">DSM 18651</strain>
    </source>
</reference>
<feature type="transmembrane region" description="Helical" evidence="7">
    <location>
        <begin position="334"/>
        <end position="353"/>
    </location>
</feature>
<dbReference type="PANTHER" id="PTHR42718">
    <property type="entry name" value="MAJOR FACILITATOR SUPERFAMILY MULTIDRUG TRANSPORTER MFSC"/>
    <property type="match status" value="1"/>
</dbReference>
<feature type="transmembrane region" description="Helical" evidence="7">
    <location>
        <begin position="231"/>
        <end position="249"/>
    </location>
</feature>
<evidence type="ECO:0000256" key="6">
    <source>
        <dbReference type="ARBA" id="ARBA00023136"/>
    </source>
</evidence>
<feature type="transmembrane region" description="Helical" evidence="7">
    <location>
        <begin position="302"/>
        <end position="322"/>
    </location>
</feature>
<evidence type="ECO:0000256" key="7">
    <source>
        <dbReference type="SAM" id="Phobius"/>
    </source>
</evidence>
<dbReference type="Gene3D" id="1.20.1720.10">
    <property type="entry name" value="Multidrug resistance protein D"/>
    <property type="match status" value="1"/>
</dbReference>
<name>A0ABV4P8K7_9GAMM</name>
<dbReference type="EMBL" id="JBGMEK010000190">
    <property type="protein sequence ID" value="MFA0813993.1"/>
    <property type="molecule type" value="Genomic_DNA"/>
</dbReference>
<feature type="transmembrane region" description="Helical" evidence="7">
    <location>
        <begin position="137"/>
        <end position="160"/>
    </location>
</feature>
<dbReference type="InterPro" id="IPR005829">
    <property type="entry name" value="Sugar_transporter_CS"/>
</dbReference>
<feature type="transmembrane region" description="Helical" evidence="7">
    <location>
        <begin position="80"/>
        <end position="99"/>
    </location>
</feature>
<evidence type="ECO:0000256" key="5">
    <source>
        <dbReference type="ARBA" id="ARBA00022989"/>
    </source>
</evidence>
<evidence type="ECO:0000313" key="9">
    <source>
        <dbReference type="EMBL" id="MFA0813993.1"/>
    </source>
</evidence>
<dbReference type="InterPro" id="IPR020846">
    <property type="entry name" value="MFS_dom"/>
</dbReference>
<dbReference type="CDD" id="cd17321">
    <property type="entry name" value="MFS_MMR_MDR_like"/>
    <property type="match status" value="1"/>
</dbReference>
<feature type="transmembrane region" description="Helical" evidence="7">
    <location>
        <begin position="12"/>
        <end position="38"/>
    </location>
</feature>
<feature type="transmembrane region" description="Helical" evidence="7">
    <location>
        <begin position="269"/>
        <end position="290"/>
    </location>
</feature>
<evidence type="ECO:0000256" key="1">
    <source>
        <dbReference type="ARBA" id="ARBA00004651"/>
    </source>
</evidence>
<dbReference type="Proteomes" id="UP001569428">
    <property type="component" value="Unassembled WGS sequence"/>
</dbReference>
<evidence type="ECO:0000256" key="2">
    <source>
        <dbReference type="ARBA" id="ARBA00022448"/>
    </source>
</evidence>
<dbReference type="PROSITE" id="PS50850">
    <property type="entry name" value="MFS"/>
    <property type="match status" value="1"/>
</dbReference>
<evidence type="ECO:0000259" key="8">
    <source>
        <dbReference type="PROSITE" id="PS50850"/>
    </source>
</evidence>
<comment type="subcellular location">
    <subcellularLocation>
        <location evidence="1">Cell membrane</location>
        <topology evidence="1">Multi-pass membrane protein</topology>
    </subcellularLocation>
</comment>
<sequence length="469" mass="50617">MGNWAALTKDQLWGLAALSFALFFVSNDITILSGTIPIIETDFGGDFTNVQWLLNGYTLVVGVLIISGGRLADIFGRRRIFFIGSVIFVFFSVICGLAKDFSILLASRALMGIGGAMIWPSILGMIYNLIPRERSGIAGGLVMAVTGISLTIGPILGGVITDIFNWRLTFFLNPIEAAIACFMCWKFVTDDTPKNLDAKIDYAGVTTLSVSLFSLLFALDLSVDFGFKNPLIIILMALFLFFFGVFVIVEYRVKDNALIPRDIAGNYRLFAAGFATLVISVVFFSPIFYIPQFFSKIHGYSATLAGIVLLPMLIVFSVISYVSGNLYKSFNPRVIASAGSALIFIGMFMLSNINKNIGIIGLAPGLIFLGAGMGFFYPTITTFSITVVAPSRSSLAAGIIYMFRVAGGSLGLAINTTIVAFSPSLPNGIARAFTVNSYLALTALVICLLFVDEKRNTGKFVNSEGGKKS</sequence>
<dbReference type="SUPFAM" id="SSF103473">
    <property type="entry name" value="MFS general substrate transporter"/>
    <property type="match status" value="1"/>
</dbReference>
<dbReference type="InterPro" id="IPR036259">
    <property type="entry name" value="MFS_trans_sf"/>
</dbReference>
<keyword evidence="4 7" id="KW-0812">Transmembrane</keyword>
<accession>A0ABV4P8K7</accession>
<keyword evidence="10" id="KW-1185">Reference proteome</keyword>
<feature type="transmembrane region" description="Helical" evidence="7">
    <location>
        <begin position="200"/>
        <end position="219"/>
    </location>
</feature>
<feature type="transmembrane region" description="Helical" evidence="7">
    <location>
        <begin position="105"/>
        <end position="130"/>
    </location>
</feature>
<proteinExistence type="predicted"/>
<feature type="transmembrane region" description="Helical" evidence="7">
    <location>
        <begin position="166"/>
        <end position="188"/>
    </location>
</feature>
<feature type="domain" description="Major facilitator superfamily (MFS) profile" evidence="8">
    <location>
        <begin position="14"/>
        <end position="455"/>
    </location>
</feature>
<feature type="transmembrane region" description="Helical" evidence="7">
    <location>
        <begin position="401"/>
        <end position="422"/>
    </location>
</feature>
<comment type="caution">
    <text evidence="9">The sequence shown here is derived from an EMBL/GenBank/DDBJ whole genome shotgun (WGS) entry which is preliminary data.</text>
</comment>
<protein>
    <submittedName>
        <fullName evidence="9">MFS transporter</fullName>
    </submittedName>
</protein>
<feature type="transmembrane region" description="Helical" evidence="7">
    <location>
        <begin position="50"/>
        <end position="68"/>
    </location>
</feature>
<feature type="transmembrane region" description="Helical" evidence="7">
    <location>
        <begin position="365"/>
        <end position="389"/>
    </location>
</feature>
<dbReference type="Gene3D" id="1.20.1250.20">
    <property type="entry name" value="MFS general substrate transporter like domains"/>
    <property type="match status" value="1"/>
</dbReference>
<gene>
    <name evidence="9" type="ORF">ACCI49_24300</name>
</gene>
<dbReference type="InterPro" id="IPR011701">
    <property type="entry name" value="MFS"/>
</dbReference>
<dbReference type="RefSeq" id="WP_371841838.1">
    <property type="nucleotide sequence ID" value="NZ_JBGMEK010000190.1"/>
</dbReference>
<keyword evidence="2" id="KW-0813">Transport</keyword>
<dbReference type="PROSITE" id="PS00216">
    <property type="entry name" value="SUGAR_TRANSPORT_1"/>
    <property type="match status" value="1"/>
</dbReference>
<feature type="transmembrane region" description="Helical" evidence="7">
    <location>
        <begin position="428"/>
        <end position="451"/>
    </location>
</feature>
<evidence type="ECO:0000256" key="4">
    <source>
        <dbReference type="ARBA" id="ARBA00022692"/>
    </source>
</evidence>
<evidence type="ECO:0000313" key="10">
    <source>
        <dbReference type="Proteomes" id="UP001569428"/>
    </source>
</evidence>
<organism evidence="9 10">
    <name type="scientific">Microbulbifer epialgicus</name>
    <dbReference type="NCBI Taxonomy" id="393907"/>
    <lineage>
        <taxon>Bacteria</taxon>
        <taxon>Pseudomonadati</taxon>
        <taxon>Pseudomonadota</taxon>
        <taxon>Gammaproteobacteria</taxon>
        <taxon>Cellvibrionales</taxon>
        <taxon>Microbulbiferaceae</taxon>
        <taxon>Microbulbifer</taxon>
    </lineage>
</organism>
<evidence type="ECO:0000256" key="3">
    <source>
        <dbReference type="ARBA" id="ARBA00022475"/>
    </source>
</evidence>
<keyword evidence="3" id="KW-1003">Cell membrane</keyword>
<keyword evidence="5 7" id="KW-1133">Transmembrane helix</keyword>
<dbReference type="Pfam" id="PF07690">
    <property type="entry name" value="MFS_1"/>
    <property type="match status" value="1"/>
</dbReference>
<dbReference type="PANTHER" id="PTHR42718:SF46">
    <property type="entry name" value="BLR6921 PROTEIN"/>
    <property type="match status" value="1"/>
</dbReference>
<keyword evidence="6 7" id="KW-0472">Membrane</keyword>